<dbReference type="Proteomes" id="UP001549321">
    <property type="component" value="Unassembled WGS sequence"/>
</dbReference>
<feature type="domain" description="ABC transporter" evidence="7">
    <location>
        <begin position="255"/>
        <end position="498"/>
    </location>
</feature>
<comment type="similarity">
    <text evidence="1">Belongs to the ABC transporter superfamily.</text>
</comment>
<dbReference type="GO" id="GO:0005524">
    <property type="term" value="F:ATP binding"/>
    <property type="evidence" value="ECO:0007669"/>
    <property type="project" value="UniProtKB-KW"/>
</dbReference>
<dbReference type="PANTHER" id="PTHR43790:SF9">
    <property type="entry name" value="GALACTOFURANOSE TRANSPORTER ATP-BINDING PROTEIN YTFR"/>
    <property type="match status" value="1"/>
</dbReference>
<dbReference type="PROSITE" id="PS50893">
    <property type="entry name" value="ABC_TRANSPORTER_2"/>
    <property type="match status" value="2"/>
</dbReference>
<dbReference type="InterPro" id="IPR003593">
    <property type="entry name" value="AAA+_ATPase"/>
</dbReference>
<evidence type="ECO:0000313" key="9">
    <source>
        <dbReference type="Proteomes" id="UP001549321"/>
    </source>
</evidence>
<evidence type="ECO:0000256" key="4">
    <source>
        <dbReference type="ARBA" id="ARBA00022737"/>
    </source>
</evidence>
<comment type="caution">
    <text evidence="8">The sequence shown here is derived from an EMBL/GenBank/DDBJ whole genome shotgun (WGS) entry which is preliminary data.</text>
</comment>
<evidence type="ECO:0000256" key="2">
    <source>
        <dbReference type="ARBA" id="ARBA00022448"/>
    </source>
</evidence>
<dbReference type="InterPro" id="IPR017871">
    <property type="entry name" value="ABC_transporter-like_CS"/>
</dbReference>
<evidence type="ECO:0000259" key="7">
    <source>
        <dbReference type="PROSITE" id="PS50893"/>
    </source>
</evidence>
<keyword evidence="4" id="KW-0677">Repeat</keyword>
<dbReference type="SUPFAM" id="SSF52540">
    <property type="entry name" value="P-loop containing nucleoside triphosphate hydrolases"/>
    <property type="match status" value="2"/>
</dbReference>
<accession>A0ABV2QXP8</accession>
<dbReference type="SMART" id="SM00382">
    <property type="entry name" value="AAA"/>
    <property type="match status" value="1"/>
</dbReference>
<feature type="domain" description="ABC transporter" evidence="7">
    <location>
        <begin position="5"/>
        <end position="242"/>
    </location>
</feature>
<dbReference type="PROSITE" id="PS00211">
    <property type="entry name" value="ABC_TRANSPORTER_1"/>
    <property type="match status" value="1"/>
</dbReference>
<keyword evidence="6 8" id="KW-0067">ATP-binding</keyword>
<dbReference type="InterPro" id="IPR003439">
    <property type="entry name" value="ABC_transporter-like_ATP-bd"/>
</dbReference>
<evidence type="ECO:0000256" key="5">
    <source>
        <dbReference type="ARBA" id="ARBA00022741"/>
    </source>
</evidence>
<gene>
    <name evidence="8" type="ORF">ABIE08_001196</name>
</gene>
<evidence type="ECO:0000256" key="1">
    <source>
        <dbReference type="ARBA" id="ARBA00005417"/>
    </source>
</evidence>
<dbReference type="Gene3D" id="3.40.50.300">
    <property type="entry name" value="P-loop containing nucleotide triphosphate hydrolases"/>
    <property type="match status" value="2"/>
</dbReference>
<reference evidence="8 9" key="1">
    <citation type="submission" date="2024-06" db="EMBL/GenBank/DDBJ databases">
        <title>Sorghum-associated microbial communities from plants grown in Nebraska, USA.</title>
        <authorList>
            <person name="Schachtman D."/>
        </authorList>
    </citation>
    <scope>NUCLEOTIDE SEQUENCE [LARGE SCALE GENOMIC DNA]</scope>
    <source>
        <strain evidence="8 9">3207</strain>
    </source>
</reference>
<dbReference type="InterPro" id="IPR027417">
    <property type="entry name" value="P-loop_NTPase"/>
</dbReference>
<keyword evidence="5" id="KW-0547">Nucleotide-binding</keyword>
<dbReference type="CDD" id="cd03216">
    <property type="entry name" value="ABC_Carb_Monos_I"/>
    <property type="match status" value="1"/>
</dbReference>
<dbReference type="EMBL" id="JBEPSM010000001">
    <property type="protein sequence ID" value="MET4633283.1"/>
    <property type="molecule type" value="Genomic_DNA"/>
</dbReference>
<dbReference type="PANTHER" id="PTHR43790">
    <property type="entry name" value="CARBOHYDRATE TRANSPORT ATP-BINDING PROTEIN MG119-RELATED"/>
    <property type="match status" value="1"/>
</dbReference>
<protein>
    <submittedName>
        <fullName evidence="8">Ribose transport system ATP-binding protein</fullName>
    </submittedName>
</protein>
<keyword evidence="3" id="KW-0762">Sugar transport</keyword>
<keyword evidence="9" id="KW-1185">Reference proteome</keyword>
<organism evidence="8 9">
    <name type="scientific">Kaistia defluvii</name>
    <dbReference type="NCBI Taxonomy" id="410841"/>
    <lineage>
        <taxon>Bacteria</taxon>
        <taxon>Pseudomonadati</taxon>
        <taxon>Pseudomonadota</taxon>
        <taxon>Alphaproteobacteria</taxon>
        <taxon>Hyphomicrobiales</taxon>
        <taxon>Kaistiaceae</taxon>
        <taxon>Kaistia</taxon>
    </lineage>
</organism>
<evidence type="ECO:0000313" key="8">
    <source>
        <dbReference type="EMBL" id="MET4633283.1"/>
    </source>
</evidence>
<dbReference type="RefSeq" id="WP_354549451.1">
    <property type="nucleotide sequence ID" value="NZ_JBEPSM010000001.1"/>
</dbReference>
<dbReference type="Pfam" id="PF00005">
    <property type="entry name" value="ABC_tran"/>
    <property type="match status" value="2"/>
</dbReference>
<sequence length="501" mass="55042">MTELLNATAITKRYGGITALSRADFSARAGEVHALLGENGAGKSTFIQILAGAVRPDGGTVTLAGSQYRPRNPQEAQRSGISPVFQELSLVPDLTVEENIWFRREPLSAIRTVRGRAMREATLELFARHKFPTIRPDQELRRLTLAERQVIEIAKALSRDPQVLILDEATSALGPQETEWLLGLAKGLAEAGRLVIYISHRLGEVRQIADRITVFRNGATVAAYDTHAVDDETIITDMLGRRMDRLYPERRSTATPTVALGLRGFGVDHRLADIDLDLREGEVLGVAGMQGHGQRELFQALFGIGGSRGQVEVWGRPKTIRGPRQALTGRDGLALVPEDRRNHGLLLSKSVRENLTLSVIQRFTRFGITNPKRESALVDEMIATLKIKAGTPEQLAGTLSGGNQQKVIFGKMLLTEARILLLYDPTRGIDVGTKGEIFQLMRDLAAKGYAILFYSSDLAELVHVADRVAVLRNGRLAAILEGEDNSERQILRAAMIETRAA</sequence>
<keyword evidence="2" id="KW-0813">Transport</keyword>
<evidence type="ECO:0000256" key="3">
    <source>
        <dbReference type="ARBA" id="ARBA00022597"/>
    </source>
</evidence>
<dbReference type="CDD" id="cd03215">
    <property type="entry name" value="ABC_Carb_Monos_II"/>
    <property type="match status" value="1"/>
</dbReference>
<evidence type="ECO:0000256" key="6">
    <source>
        <dbReference type="ARBA" id="ARBA00022840"/>
    </source>
</evidence>
<dbReference type="InterPro" id="IPR050107">
    <property type="entry name" value="ABC_carbohydrate_import_ATPase"/>
</dbReference>
<name>A0ABV2QXP8_9HYPH</name>
<proteinExistence type="inferred from homology"/>